<reference evidence="1" key="1">
    <citation type="submission" date="2021-01" db="EMBL/GenBank/DDBJ databases">
        <authorList>
            <consortium name="Genoscope - CEA"/>
            <person name="William W."/>
        </authorList>
    </citation>
    <scope>NUCLEOTIDE SEQUENCE</scope>
</reference>
<protein>
    <submittedName>
        <fullName evidence="1">Uncharacterized protein</fullName>
    </submittedName>
</protein>
<keyword evidence="2" id="KW-1185">Reference proteome</keyword>
<sequence length="198" mass="23989">MLQATLPIASHLKSSIDLVIKVCLELFFEILFYLKQFPKHMQKQFVYELLIKFYRVTQEYKDKIFQQRFHYYSSFVWFVDKSLQHDKGKLKYISPSNEHKCKCLAFNFMMTSGIFPSNGLATKLQYNNKINLKQQELMGHLYLILYFLMDRKKDRFISNNKDCVLIFLFIRMIRNYNNPYKTVFIQQPNNNIINWFLI</sequence>
<evidence type="ECO:0000313" key="1">
    <source>
        <dbReference type="EMBL" id="CAD8215205.1"/>
    </source>
</evidence>
<name>A0A8S1YLC4_PAROT</name>
<accession>A0A8S1YLC4</accession>
<dbReference type="EMBL" id="CAJJDP010000218">
    <property type="protein sequence ID" value="CAD8215205.1"/>
    <property type="molecule type" value="Genomic_DNA"/>
</dbReference>
<dbReference type="AlphaFoldDB" id="A0A8S1YLC4"/>
<evidence type="ECO:0000313" key="2">
    <source>
        <dbReference type="Proteomes" id="UP000683925"/>
    </source>
</evidence>
<dbReference type="Proteomes" id="UP000683925">
    <property type="component" value="Unassembled WGS sequence"/>
</dbReference>
<comment type="caution">
    <text evidence="1">The sequence shown here is derived from an EMBL/GenBank/DDBJ whole genome shotgun (WGS) entry which is preliminary data.</text>
</comment>
<proteinExistence type="predicted"/>
<gene>
    <name evidence="1" type="ORF">POCTA_138.1.T2140007</name>
</gene>
<organism evidence="1 2">
    <name type="scientific">Paramecium octaurelia</name>
    <dbReference type="NCBI Taxonomy" id="43137"/>
    <lineage>
        <taxon>Eukaryota</taxon>
        <taxon>Sar</taxon>
        <taxon>Alveolata</taxon>
        <taxon>Ciliophora</taxon>
        <taxon>Intramacronucleata</taxon>
        <taxon>Oligohymenophorea</taxon>
        <taxon>Peniculida</taxon>
        <taxon>Parameciidae</taxon>
        <taxon>Paramecium</taxon>
    </lineage>
</organism>